<gene>
    <name evidence="3" type="ORF">V6N11_044838</name>
</gene>
<reference evidence="3 4" key="1">
    <citation type="journal article" date="2024" name="G3 (Bethesda)">
        <title>Genome assembly of Hibiscus sabdariffa L. provides insights into metabolisms of medicinal natural products.</title>
        <authorList>
            <person name="Kim T."/>
        </authorList>
    </citation>
    <scope>NUCLEOTIDE SEQUENCE [LARGE SCALE GENOMIC DNA]</scope>
    <source>
        <strain evidence="3">TK-2024</strain>
        <tissue evidence="3">Old leaves</tissue>
    </source>
</reference>
<dbReference type="InterPro" id="IPR008974">
    <property type="entry name" value="TRAF-like"/>
</dbReference>
<name>A0ABR2PU44_9ROSI</name>
<dbReference type="PROSITE" id="PS50144">
    <property type="entry name" value="MATH"/>
    <property type="match status" value="1"/>
</dbReference>
<dbReference type="PANTHER" id="PTHR46236">
    <property type="entry name" value="TRAF-LIKE SUPERFAMILY PROTEIN"/>
    <property type="match status" value="1"/>
</dbReference>
<dbReference type="Gene3D" id="2.60.210.10">
    <property type="entry name" value="Apoptosis, Tumor Necrosis Factor Receptor Associated Protein 2, Chain A"/>
    <property type="match status" value="1"/>
</dbReference>
<dbReference type="SUPFAM" id="SSF49599">
    <property type="entry name" value="TRAF domain-like"/>
    <property type="match status" value="1"/>
</dbReference>
<keyword evidence="4" id="KW-1185">Reference proteome</keyword>
<dbReference type="PANTHER" id="PTHR46236:SF35">
    <property type="entry name" value="MATH DOMAIN-CONTAINING PROTEIN"/>
    <property type="match status" value="1"/>
</dbReference>
<evidence type="ECO:0000313" key="3">
    <source>
        <dbReference type="EMBL" id="KAK8991945.1"/>
    </source>
</evidence>
<evidence type="ECO:0000256" key="1">
    <source>
        <dbReference type="ARBA" id="ARBA00023054"/>
    </source>
</evidence>
<dbReference type="EMBL" id="JBBPBN010000051">
    <property type="protein sequence ID" value="KAK8991945.1"/>
    <property type="molecule type" value="Genomic_DNA"/>
</dbReference>
<keyword evidence="1" id="KW-0175">Coiled coil</keyword>
<feature type="domain" description="MATH" evidence="2">
    <location>
        <begin position="18"/>
        <end position="86"/>
    </location>
</feature>
<dbReference type="InterPro" id="IPR050804">
    <property type="entry name" value="MCC"/>
</dbReference>
<organism evidence="3 4">
    <name type="scientific">Hibiscus sabdariffa</name>
    <name type="common">roselle</name>
    <dbReference type="NCBI Taxonomy" id="183260"/>
    <lineage>
        <taxon>Eukaryota</taxon>
        <taxon>Viridiplantae</taxon>
        <taxon>Streptophyta</taxon>
        <taxon>Embryophyta</taxon>
        <taxon>Tracheophyta</taxon>
        <taxon>Spermatophyta</taxon>
        <taxon>Magnoliopsida</taxon>
        <taxon>eudicotyledons</taxon>
        <taxon>Gunneridae</taxon>
        <taxon>Pentapetalae</taxon>
        <taxon>rosids</taxon>
        <taxon>malvids</taxon>
        <taxon>Malvales</taxon>
        <taxon>Malvaceae</taxon>
        <taxon>Malvoideae</taxon>
        <taxon>Hibiscus</taxon>
    </lineage>
</organism>
<evidence type="ECO:0000259" key="2">
    <source>
        <dbReference type="PROSITE" id="PS50144"/>
    </source>
</evidence>
<dbReference type="Pfam" id="PF22486">
    <property type="entry name" value="MATH_2"/>
    <property type="match status" value="1"/>
</dbReference>
<evidence type="ECO:0000313" key="4">
    <source>
        <dbReference type="Proteomes" id="UP001396334"/>
    </source>
</evidence>
<dbReference type="Proteomes" id="UP001396334">
    <property type="component" value="Unassembled WGS sequence"/>
</dbReference>
<dbReference type="CDD" id="cd00121">
    <property type="entry name" value="MATH"/>
    <property type="match status" value="1"/>
</dbReference>
<dbReference type="InterPro" id="IPR002083">
    <property type="entry name" value="MATH/TRAF_dom"/>
</dbReference>
<protein>
    <recommendedName>
        <fullName evidence="2">MATH domain-containing protein</fullName>
    </recommendedName>
</protein>
<accession>A0ABR2PU44</accession>
<comment type="caution">
    <text evidence="3">The sequence shown here is derived from an EMBL/GenBank/DDBJ whole genome shotgun (WGS) entry which is preliminary data.</text>
</comment>
<proteinExistence type="predicted"/>
<sequence length="86" mass="9908">MGGQVHGKFQYMDVNEKIKKFTWRIENFSTIEDERLYSEDFVVDGNKWRIYIHPKGNDVDCLSIYLGVASSATLPSRWSAYAQAGQ</sequence>